<dbReference type="InterPro" id="IPR007274">
    <property type="entry name" value="Cop_transporter"/>
</dbReference>
<feature type="transmembrane region" description="Helical" evidence="5">
    <location>
        <begin position="65"/>
        <end position="90"/>
    </location>
</feature>
<evidence type="ECO:0000256" key="5">
    <source>
        <dbReference type="RuleBase" id="RU367022"/>
    </source>
</evidence>
<evidence type="ECO:0000313" key="8">
    <source>
        <dbReference type="Proteomes" id="UP000613177"/>
    </source>
</evidence>
<keyword evidence="4 5" id="KW-0472">Membrane</keyword>
<dbReference type="GO" id="GO:0005886">
    <property type="term" value="C:plasma membrane"/>
    <property type="evidence" value="ECO:0007669"/>
    <property type="project" value="TreeGrafter"/>
</dbReference>
<keyword evidence="5" id="KW-0406">Ion transport</keyword>
<proteinExistence type="inferred from homology"/>
<keyword evidence="5" id="KW-0813">Transport</keyword>
<protein>
    <recommendedName>
        <fullName evidence="5">Copper transport protein</fullName>
    </recommendedName>
</protein>
<dbReference type="PANTHER" id="PTHR12483:SF27">
    <property type="entry name" value="COPPER TRANSPORT PROTEIN CTR1"/>
    <property type="match status" value="1"/>
</dbReference>
<feature type="region of interest" description="Disordered" evidence="6">
    <location>
        <begin position="112"/>
        <end position="138"/>
    </location>
</feature>
<dbReference type="OrthoDB" id="73901at2759"/>
<keyword evidence="5" id="KW-0187">Copper transport</keyword>
<name>A0A8H7T0V6_9FUNG</name>
<feature type="compositionally biased region" description="Basic and acidic residues" evidence="6">
    <location>
        <begin position="1"/>
        <end position="10"/>
    </location>
</feature>
<keyword evidence="2 5" id="KW-0812">Transmembrane</keyword>
<evidence type="ECO:0000256" key="4">
    <source>
        <dbReference type="ARBA" id="ARBA00023136"/>
    </source>
</evidence>
<evidence type="ECO:0000256" key="6">
    <source>
        <dbReference type="SAM" id="MobiDB-lite"/>
    </source>
</evidence>
<dbReference type="EMBL" id="JAEPRE010000002">
    <property type="protein sequence ID" value="KAG2237826.1"/>
    <property type="molecule type" value="Genomic_DNA"/>
</dbReference>
<feature type="transmembrane region" description="Helical" evidence="5">
    <location>
        <begin position="165"/>
        <end position="191"/>
    </location>
</feature>
<dbReference type="Pfam" id="PF04145">
    <property type="entry name" value="Ctr"/>
    <property type="match status" value="1"/>
</dbReference>
<accession>A0A8H7T0V6</accession>
<feature type="compositionally biased region" description="Low complexity" evidence="6">
    <location>
        <begin position="119"/>
        <end position="130"/>
    </location>
</feature>
<sequence>MDHSQMDHSQHNMPSSSSATPTPTHDMSGMDMSGMHSMMSMGTFHWSSSGDGIWLDGWVPSSEGAYIGACFGLFFFSILSRGLPALEAYFMRWRTMRDNRIESNVLTSQPVTKKDIEKSASNSDDSSSQSFNPTAYPNPLKVPTVPPFSWSTDTVRSFLSTFTSFISYLLMMVVMTGNGGFFLVILVGIFFGELAFGRFKALGGFPDDHAH</sequence>
<comment type="similarity">
    <text evidence="5">Belongs to the copper transporter (Ctr) (TC 1.A.56) family. SLC31A subfamily.</text>
</comment>
<keyword evidence="5" id="KW-0186">Copper</keyword>
<evidence type="ECO:0000313" key="7">
    <source>
        <dbReference type="EMBL" id="KAG2237826.1"/>
    </source>
</evidence>
<dbReference type="GO" id="GO:0005375">
    <property type="term" value="F:copper ion transmembrane transporter activity"/>
    <property type="evidence" value="ECO:0007669"/>
    <property type="project" value="UniProtKB-UniRule"/>
</dbReference>
<reference evidence="7" key="1">
    <citation type="submission" date="2021-01" db="EMBL/GenBank/DDBJ databases">
        <title>Metabolic potential, ecology and presence of endohyphal bacteria is reflected in genomic diversity of Mucoromycotina.</title>
        <authorList>
            <person name="Muszewska A."/>
            <person name="Okrasinska A."/>
            <person name="Steczkiewicz K."/>
            <person name="Drgas O."/>
            <person name="Orlowska M."/>
            <person name="Perlinska-Lenart U."/>
            <person name="Aleksandrzak-Piekarczyk T."/>
            <person name="Szatraj K."/>
            <person name="Zielenkiewicz U."/>
            <person name="Pilsyk S."/>
            <person name="Malc E."/>
            <person name="Mieczkowski P."/>
            <person name="Kruszewska J.S."/>
            <person name="Biernat P."/>
            <person name="Pawlowska J."/>
        </authorList>
    </citation>
    <scope>NUCLEOTIDE SEQUENCE</scope>
    <source>
        <strain evidence="7">WA0000018081</strain>
    </source>
</reference>
<organism evidence="7 8">
    <name type="scientific">Thamnidium elegans</name>
    <dbReference type="NCBI Taxonomy" id="101142"/>
    <lineage>
        <taxon>Eukaryota</taxon>
        <taxon>Fungi</taxon>
        <taxon>Fungi incertae sedis</taxon>
        <taxon>Mucoromycota</taxon>
        <taxon>Mucoromycotina</taxon>
        <taxon>Mucoromycetes</taxon>
        <taxon>Mucorales</taxon>
        <taxon>Mucorineae</taxon>
        <taxon>Mucoraceae</taxon>
        <taxon>Thamnidium</taxon>
    </lineage>
</organism>
<gene>
    <name evidence="7" type="ORF">INT48_002127</name>
</gene>
<comment type="caution">
    <text evidence="7">The sequence shown here is derived from an EMBL/GenBank/DDBJ whole genome shotgun (WGS) entry which is preliminary data.</text>
</comment>
<keyword evidence="8" id="KW-1185">Reference proteome</keyword>
<evidence type="ECO:0000256" key="3">
    <source>
        <dbReference type="ARBA" id="ARBA00022989"/>
    </source>
</evidence>
<dbReference type="PANTHER" id="PTHR12483">
    <property type="entry name" value="SOLUTE CARRIER FAMILY 31 COPPER TRANSPORTERS"/>
    <property type="match status" value="1"/>
</dbReference>
<keyword evidence="3 5" id="KW-1133">Transmembrane helix</keyword>
<dbReference type="Proteomes" id="UP000613177">
    <property type="component" value="Unassembled WGS sequence"/>
</dbReference>
<evidence type="ECO:0000256" key="2">
    <source>
        <dbReference type="ARBA" id="ARBA00022692"/>
    </source>
</evidence>
<feature type="compositionally biased region" description="Low complexity" evidence="6">
    <location>
        <begin position="14"/>
        <end position="32"/>
    </location>
</feature>
<feature type="region of interest" description="Disordered" evidence="6">
    <location>
        <begin position="1"/>
        <end position="32"/>
    </location>
</feature>
<dbReference type="AlphaFoldDB" id="A0A8H7T0V6"/>
<comment type="subcellular location">
    <subcellularLocation>
        <location evidence="1 5">Membrane</location>
        <topology evidence="1 5">Multi-pass membrane protein</topology>
    </subcellularLocation>
</comment>
<evidence type="ECO:0000256" key="1">
    <source>
        <dbReference type="ARBA" id="ARBA00004141"/>
    </source>
</evidence>